<evidence type="ECO:0000256" key="1">
    <source>
        <dbReference type="SAM" id="Phobius"/>
    </source>
</evidence>
<keyword evidence="1" id="KW-0472">Membrane</keyword>
<protein>
    <submittedName>
        <fullName evidence="2">Hypothetical membrane protein</fullName>
    </submittedName>
</protein>
<keyword evidence="1" id="KW-0812">Transmembrane</keyword>
<evidence type="ECO:0000313" key="2">
    <source>
        <dbReference type="EMBL" id="ADE29167.1"/>
    </source>
</evidence>
<accession>D5L2A8</accession>
<sequence>MSTGDRFDLARDVIDELPLAFALVGCLVASYFVGTIVGAEAMASGDVLFNPTIYSPGVVARVKVTDQYLQIYRMSKTVLWVITGGVFAAVLARGLVEQ</sequence>
<proteinExistence type="predicted"/>
<feature type="transmembrane region" description="Helical" evidence="1">
    <location>
        <begin position="77"/>
        <end position="96"/>
    </location>
</feature>
<organism evidence="2">
    <name type="scientific">uncultured virus</name>
    <dbReference type="NCBI Taxonomy" id="340016"/>
    <lineage>
        <taxon>Viruses</taxon>
        <taxon>environmental samples</taxon>
    </lineage>
</organism>
<name>D5L2A8_9VIRU</name>
<dbReference type="EMBL" id="GU735144">
    <property type="protein sequence ID" value="ADE29167.1"/>
    <property type="molecule type" value="Genomic_DNA"/>
</dbReference>
<keyword evidence="1" id="KW-1133">Transmembrane helix</keyword>
<feature type="transmembrane region" description="Helical" evidence="1">
    <location>
        <begin position="20"/>
        <end position="39"/>
    </location>
</feature>
<reference evidence="2" key="1">
    <citation type="journal article" date="2010" name="Environ. Microbiol.">
        <title>The metavirome of a hypersaline environment.</title>
        <authorList>
            <person name="Santos F."/>
            <person name="Yarza P."/>
            <person name="Parro V."/>
            <person name="Briones C."/>
            <person name="Anton J."/>
        </authorList>
    </citation>
    <scope>NUCLEOTIDE SEQUENCE</scope>
</reference>